<accession>A0AAV1XPK1</accession>
<keyword evidence="3" id="KW-1185">Reference proteome</keyword>
<evidence type="ECO:0000313" key="3">
    <source>
        <dbReference type="Proteomes" id="UP001497480"/>
    </source>
</evidence>
<sequence>MEEMVKGQMLLFKIDGGALQKQSLGKYDILFCFQSGAHAFVGKRSISFSRIEVGGGEDSNNNGEGNLSNDDGSQAEGKKMRLNME</sequence>
<dbReference type="EMBL" id="CAXHTB010000017">
    <property type="protein sequence ID" value="CAL0323467.1"/>
    <property type="molecule type" value="Genomic_DNA"/>
</dbReference>
<evidence type="ECO:0000256" key="1">
    <source>
        <dbReference type="SAM" id="MobiDB-lite"/>
    </source>
</evidence>
<organism evidence="2 3">
    <name type="scientific">Lupinus luteus</name>
    <name type="common">European yellow lupine</name>
    <dbReference type="NCBI Taxonomy" id="3873"/>
    <lineage>
        <taxon>Eukaryota</taxon>
        <taxon>Viridiplantae</taxon>
        <taxon>Streptophyta</taxon>
        <taxon>Embryophyta</taxon>
        <taxon>Tracheophyta</taxon>
        <taxon>Spermatophyta</taxon>
        <taxon>Magnoliopsida</taxon>
        <taxon>eudicotyledons</taxon>
        <taxon>Gunneridae</taxon>
        <taxon>Pentapetalae</taxon>
        <taxon>rosids</taxon>
        <taxon>fabids</taxon>
        <taxon>Fabales</taxon>
        <taxon>Fabaceae</taxon>
        <taxon>Papilionoideae</taxon>
        <taxon>50 kb inversion clade</taxon>
        <taxon>genistoids sensu lato</taxon>
        <taxon>core genistoids</taxon>
        <taxon>Genisteae</taxon>
        <taxon>Lupinus</taxon>
    </lineage>
</organism>
<feature type="compositionally biased region" description="Low complexity" evidence="1">
    <location>
        <begin position="58"/>
        <end position="72"/>
    </location>
</feature>
<dbReference type="AlphaFoldDB" id="A0AAV1XPK1"/>
<dbReference type="Proteomes" id="UP001497480">
    <property type="component" value="Unassembled WGS sequence"/>
</dbReference>
<gene>
    <name evidence="2" type="ORF">LLUT_LOCUS24527</name>
</gene>
<feature type="region of interest" description="Disordered" evidence="1">
    <location>
        <begin position="52"/>
        <end position="85"/>
    </location>
</feature>
<proteinExistence type="predicted"/>
<name>A0AAV1XPK1_LUPLU</name>
<comment type="caution">
    <text evidence="2">The sequence shown here is derived from an EMBL/GenBank/DDBJ whole genome shotgun (WGS) entry which is preliminary data.</text>
</comment>
<feature type="compositionally biased region" description="Basic and acidic residues" evidence="1">
    <location>
        <begin position="76"/>
        <end position="85"/>
    </location>
</feature>
<reference evidence="2 3" key="1">
    <citation type="submission" date="2024-03" db="EMBL/GenBank/DDBJ databases">
        <authorList>
            <person name="Martinez-Hernandez J."/>
        </authorList>
    </citation>
    <scope>NUCLEOTIDE SEQUENCE [LARGE SCALE GENOMIC DNA]</scope>
</reference>
<evidence type="ECO:0000313" key="2">
    <source>
        <dbReference type="EMBL" id="CAL0323467.1"/>
    </source>
</evidence>
<protein>
    <submittedName>
        <fullName evidence="2">Uncharacterized protein</fullName>
    </submittedName>
</protein>